<reference evidence="6 7" key="1">
    <citation type="submission" date="2017-01" db="EMBL/GenBank/DDBJ databases">
        <title>Novel large sulfur bacteria in the metagenomes of groundwater-fed chemosynthetic microbial mats in the Lake Huron basin.</title>
        <authorList>
            <person name="Sharrar A.M."/>
            <person name="Flood B.E."/>
            <person name="Bailey J.V."/>
            <person name="Jones D.S."/>
            <person name="Biddanda B."/>
            <person name="Ruberg S.A."/>
            <person name="Marcus D.N."/>
            <person name="Dick G.J."/>
        </authorList>
    </citation>
    <scope>NUCLEOTIDE SEQUENCE [LARGE SCALE GENOMIC DNA]</scope>
    <source>
        <strain evidence="6">A8</strain>
    </source>
</reference>
<protein>
    <recommendedName>
        <fullName evidence="8">Aminoacetone oxidase family FAD-binding enzyme</fullName>
    </recommendedName>
</protein>
<evidence type="ECO:0000259" key="5">
    <source>
        <dbReference type="Pfam" id="PF22780"/>
    </source>
</evidence>
<dbReference type="InterPro" id="IPR036188">
    <property type="entry name" value="FAD/NAD-bd_sf"/>
</dbReference>
<feature type="domain" description="RsdA/BaiN/AoA(So)-like insert" evidence="5">
    <location>
        <begin position="197"/>
        <end position="346"/>
    </location>
</feature>
<dbReference type="SUPFAM" id="SSF51905">
    <property type="entry name" value="FAD/NAD(P)-binding domain"/>
    <property type="match status" value="1"/>
</dbReference>
<keyword evidence="2" id="KW-0285">Flavoprotein</keyword>
<dbReference type="InterPro" id="IPR023166">
    <property type="entry name" value="BaiN-like_dom_sf"/>
</dbReference>
<dbReference type="NCBIfam" id="TIGR00275">
    <property type="entry name" value="aminoacetone oxidase family FAD-binding enzyme"/>
    <property type="match status" value="1"/>
</dbReference>
<dbReference type="InterPro" id="IPR055178">
    <property type="entry name" value="RsdA/BaiN/AoA(So)-like_dom"/>
</dbReference>
<evidence type="ECO:0000256" key="3">
    <source>
        <dbReference type="ARBA" id="ARBA00022827"/>
    </source>
</evidence>
<dbReference type="PRINTS" id="PR00411">
    <property type="entry name" value="PNDRDTASEI"/>
</dbReference>
<dbReference type="PANTHER" id="PTHR42887">
    <property type="entry name" value="OS12G0638800 PROTEIN"/>
    <property type="match status" value="1"/>
</dbReference>
<name>A0A1Y1QQN1_9GAMM</name>
<comment type="cofactor">
    <cofactor evidence="1">
        <name>FAD</name>
        <dbReference type="ChEBI" id="CHEBI:57692"/>
    </cofactor>
</comment>
<evidence type="ECO:0008006" key="8">
    <source>
        <dbReference type="Google" id="ProtNLM"/>
    </source>
</evidence>
<dbReference type="Gene3D" id="2.40.30.10">
    <property type="entry name" value="Translation factors"/>
    <property type="match status" value="1"/>
</dbReference>
<comment type="caution">
    <text evidence="6">The sequence shown here is derived from an EMBL/GenBank/DDBJ whole genome shotgun (WGS) entry which is preliminary data.</text>
</comment>
<dbReference type="PANTHER" id="PTHR42887:SF2">
    <property type="entry name" value="OS12G0638800 PROTEIN"/>
    <property type="match status" value="1"/>
</dbReference>
<dbReference type="Gene3D" id="1.10.8.260">
    <property type="entry name" value="HI0933 insert domain-like"/>
    <property type="match status" value="1"/>
</dbReference>
<dbReference type="Proteomes" id="UP000192491">
    <property type="component" value="Unassembled WGS sequence"/>
</dbReference>
<keyword evidence="3" id="KW-0274">FAD</keyword>
<dbReference type="Gene3D" id="3.50.50.60">
    <property type="entry name" value="FAD/NAD(P)-binding domain"/>
    <property type="match status" value="1"/>
</dbReference>
<evidence type="ECO:0000313" key="6">
    <source>
        <dbReference type="EMBL" id="OQX11564.1"/>
    </source>
</evidence>
<sequence length="401" mass="43932">MQTLNHHLTTYDVVIIGAGAAGLLCAAEAGKRGRRVLLLDKAEKIGKKILISGGGRCNFTNLQVNPAAYLSQNPHFCKSALARYTPQDFLNLMRKHGLSWHEKTLGQLFCDQKAPAIVEMLRAECRAAGVNLQLNTEIDTLERDGEHFHLHTTQGQQLRTQSLVIATGGPSIPRMGSSDMGIRFAKQFGLKNIPFTPALVPFTFTQTLLDGLFAGLAGVSTPIAVSCGEGYFREQMLFTHRGLSGPAMLQISSYWQKGEAVQIDLFPGQDTLAWLQALQKQRPKAELKTVLAEVLPNRLAQRLCETLFPNRPLGQYGDKLLQSIAQQLQAWELTPAGTEGMRTAEVCLGGVDTRELSSKTLEARNVSGLYFIGETVDVTGWLGGYNFQWAWASGWCAGQVA</sequence>
<dbReference type="InterPro" id="IPR004792">
    <property type="entry name" value="BaiN-like"/>
</dbReference>
<evidence type="ECO:0000313" key="7">
    <source>
        <dbReference type="Proteomes" id="UP000192491"/>
    </source>
</evidence>
<accession>A0A1Y1QQN1</accession>
<dbReference type="Pfam" id="PF22780">
    <property type="entry name" value="HI0933_like_1st"/>
    <property type="match status" value="1"/>
</dbReference>
<dbReference type="AlphaFoldDB" id="A0A1Y1QQN1"/>
<dbReference type="EMBL" id="MTEJ01000085">
    <property type="protein sequence ID" value="OQX11564.1"/>
    <property type="molecule type" value="Genomic_DNA"/>
</dbReference>
<organism evidence="6 7">
    <name type="scientific">Thiothrix lacustris</name>
    <dbReference type="NCBI Taxonomy" id="525917"/>
    <lineage>
        <taxon>Bacteria</taxon>
        <taxon>Pseudomonadati</taxon>
        <taxon>Pseudomonadota</taxon>
        <taxon>Gammaproteobacteria</taxon>
        <taxon>Thiotrichales</taxon>
        <taxon>Thiotrichaceae</taxon>
        <taxon>Thiothrix</taxon>
    </lineage>
</organism>
<evidence type="ECO:0000259" key="4">
    <source>
        <dbReference type="Pfam" id="PF03486"/>
    </source>
</evidence>
<proteinExistence type="predicted"/>
<dbReference type="SUPFAM" id="SSF160996">
    <property type="entry name" value="HI0933 insert domain-like"/>
    <property type="match status" value="1"/>
</dbReference>
<feature type="domain" description="RsdA/BaiN/AoA(So)-like Rossmann fold-like" evidence="4">
    <location>
        <begin position="12"/>
        <end position="399"/>
    </location>
</feature>
<dbReference type="PRINTS" id="PR00368">
    <property type="entry name" value="FADPNR"/>
</dbReference>
<evidence type="ECO:0000256" key="1">
    <source>
        <dbReference type="ARBA" id="ARBA00001974"/>
    </source>
</evidence>
<dbReference type="Pfam" id="PF03486">
    <property type="entry name" value="HI0933_like"/>
    <property type="match status" value="1"/>
</dbReference>
<dbReference type="InterPro" id="IPR057661">
    <property type="entry name" value="RsdA/BaiN/AoA(So)_Rossmann"/>
</dbReference>
<evidence type="ECO:0000256" key="2">
    <source>
        <dbReference type="ARBA" id="ARBA00022630"/>
    </source>
</evidence>
<gene>
    <name evidence="6" type="ORF">BWK73_17480</name>
</gene>